<dbReference type="Pfam" id="PF04221">
    <property type="entry name" value="RelB"/>
    <property type="match status" value="1"/>
</dbReference>
<sequence length="86" mass="9737">MSKVNVTFSLNKEDKDKMDQLLSQLGMTFSGALNMFVKQSVREQALPLNLSLKTSGSNLLDEINRNANISKPYDNVRDLFEDLLNE</sequence>
<dbReference type="AlphaFoldDB" id="A0A6N2YCT6"/>
<dbReference type="GO" id="GO:0006355">
    <property type="term" value="P:regulation of DNA-templated transcription"/>
    <property type="evidence" value="ECO:0007669"/>
    <property type="project" value="InterPro"/>
</dbReference>
<organism evidence="1">
    <name type="scientific">Peptoniphilus gorbachii</name>
    <dbReference type="NCBI Taxonomy" id="411567"/>
    <lineage>
        <taxon>Bacteria</taxon>
        <taxon>Bacillati</taxon>
        <taxon>Bacillota</taxon>
        <taxon>Tissierellia</taxon>
        <taxon>Tissierellales</taxon>
        <taxon>Peptoniphilaceae</taxon>
        <taxon>Peptoniphilus</taxon>
    </lineage>
</organism>
<dbReference type="Gene3D" id="1.10.1220.10">
    <property type="entry name" value="Met repressor-like"/>
    <property type="match status" value="1"/>
</dbReference>
<dbReference type="RefSeq" id="WP_156699948.1">
    <property type="nucleotide sequence ID" value="NZ_CACRUP010000001.1"/>
</dbReference>
<dbReference type="InterPro" id="IPR013321">
    <property type="entry name" value="Arc_rbn_hlx_hlx"/>
</dbReference>
<name>A0A6N2YCT6_9FIRM</name>
<proteinExistence type="predicted"/>
<protein>
    <submittedName>
        <fullName evidence="1">RelB antitoxin</fullName>
    </submittedName>
</protein>
<gene>
    <name evidence="1" type="ORF">PGLFYP46_00043</name>
</gene>
<reference evidence="1" key="1">
    <citation type="submission" date="2019-11" db="EMBL/GenBank/DDBJ databases">
        <authorList>
            <person name="Feng L."/>
        </authorList>
    </citation>
    <scope>NUCLEOTIDE SEQUENCE</scope>
    <source>
        <strain evidence="1">PgorbachiiLFYP46</strain>
    </source>
</reference>
<accession>A0A6N2YCT6</accession>
<dbReference type="NCBIfam" id="TIGR02384">
    <property type="entry name" value="RelB_DinJ"/>
    <property type="match status" value="1"/>
</dbReference>
<evidence type="ECO:0000313" key="1">
    <source>
        <dbReference type="EMBL" id="VYT63488.1"/>
    </source>
</evidence>
<dbReference type="EMBL" id="CACRUP010000001">
    <property type="protein sequence ID" value="VYT63488.1"/>
    <property type="molecule type" value="Genomic_DNA"/>
</dbReference>
<dbReference type="InterPro" id="IPR007337">
    <property type="entry name" value="RelB/DinJ"/>
</dbReference>